<name>A0A2K6VLR2_ONCVO</name>
<dbReference type="Proteomes" id="UP000024404">
    <property type="component" value="Unassembled WGS sequence"/>
</dbReference>
<reference evidence="1" key="2">
    <citation type="submission" date="2018-02" db="UniProtKB">
        <authorList>
            <consortium name="EnsemblMetazoa"/>
        </authorList>
    </citation>
    <scope>IDENTIFICATION</scope>
</reference>
<dbReference type="EMBL" id="CMVM020000417">
    <property type="status" value="NOT_ANNOTATED_CDS"/>
    <property type="molecule type" value="Genomic_DNA"/>
</dbReference>
<protein>
    <submittedName>
        <fullName evidence="1">Uncharacterized protein</fullName>
    </submittedName>
</protein>
<evidence type="ECO:0000313" key="1">
    <source>
        <dbReference type="EnsemblMetazoa" id="OVOC12282.1"/>
    </source>
</evidence>
<keyword evidence="2" id="KW-1185">Reference proteome</keyword>
<evidence type="ECO:0000313" key="2">
    <source>
        <dbReference type="Proteomes" id="UP000024404"/>
    </source>
</evidence>
<reference evidence="2" key="1">
    <citation type="submission" date="2013-10" db="EMBL/GenBank/DDBJ databases">
        <title>Genome sequencing of Onchocerca volvulus.</title>
        <authorList>
            <person name="Cotton J."/>
            <person name="Tsai J."/>
            <person name="Stanley E."/>
            <person name="Tracey A."/>
            <person name="Holroyd N."/>
            <person name="Lustigman S."/>
            <person name="Berriman M."/>
        </authorList>
    </citation>
    <scope>NUCLEOTIDE SEQUENCE</scope>
</reference>
<dbReference type="EnsemblMetazoa" id="OVOC12282.1">
    <property type="protein sequence ID" value="OVOC12282.1"/>
    <property type="gene ID" value="WBGene00249091"/>
</dbReference>
<sequence>MFASSRIVKLIHINADCRNDAILQQAYMFDSHRINNVGSSSGFICCGSSENKPMFGNEDIDNFGFLWSY</sequence>
<dbReference type="AlphaFoldDB" id="A0A2K6VLR2"/>
<organism evidence="1 2">
    <name type="scientific">Onchocerca volvulus</name>
    <dbReference type="NCBI Taxonomy" id="6282"/>
    <lineage>
        <taxon>Eukaryota</taxon>
        <taxon>Metazoa</taxon>
        <taxon>Ecdysozoa</taxon>
        <taxon>Nematoda</taxon>
        <taxon>Chromadorea</taxon>
        <taxon>Rhabditida</taxon>
        <taxon>Spirurina</taxon>
        <taxon>Spiruromorpha</taxon>
        <taxon>Filarioidea</taxon>
        <taxon>Onchocercidae</taxon>
        <taxon>Onchocerca</taxon>
    </lineage>
</organism>
<proteinExistence type="predicted"/>
<accession>A0A2K6VLR2</accession>